<sequence length="711" mass="79326">MANIGSPQYIRILRHGIQTAARSNFVRAGATKIMATTKTTKASMSSTPTIAPWPTKMVESHGDYRDETWLEELAQNKDTTYKNQSSLPDLPIPTIEETLSRFLPTAFPLAESEEEERALKRAVEKFPAQAQKMQERLLERAALVRNNSSWLQHWWNTLGYLQVRDSVCINVSYYFQFANDKTLVSSSNNRNHNSVHSIQVQRAASILYATGQYRNLLASGQLAPETLGRKKTPLCMTAYKYMFHACRIPQLHQDSYRIYDPHHYKHAVVACKGRFYKIPLIDESTNEVLSVVTLESHIAQILELAARQDSKLEAPGLGYLTGDHRDVWATAREALLELPGMAEALEVLESGCVLVNLDDDSPDSRAQCGKQLLFGNGNASNRWFDKSVQLMVCPNGKAGLLGEHSMMDGMPVVGLANHIVSMSYRQARDENSGNNETSMETFAGVSDIFGNIEMTPKISTMIETSKENFQQWTTRKHDLEVQSFWGYGSDHIKKSGFSPDAYVQMAMQVATARLFGKQVGTYEASQTRAFRHGRTETTRTVSPASAAFVQSLLGQNDNTQLSANDKVVLLSKACKSHAQYIGNAAKGLGVDRHFLGLSMLVQDSETIPDLYSNPVFARSKRWRVSTSNLTHPKLDNWGYGEVVPDGVGLSYSVHKDRVIFGITALKEHGGWPERLGQYLEDTLVEMRLLVEEAAGASESKEGAFPPRRSKL</sequence>
<dbReference type="PANTHER" id="PTHR22589:SF103">
    <property type="entry name" value="CARNITINE O-ACETYL-TRANSFERASE, ISOFORM A-RELATED"/>
    <property type="match status" value="1"/>
</dbReference>
<protein>
    <recommendedName>
        <fullName evidence="6">Choline/carnitine acyltransferase domain-containing protein</fullName>
    </recommendedName>
</protein>
<keyword evidence="3 5" id="KW-0012">Acyltransferase</keyword>
<dbReference type="InterPro" id="IPR023213">
    <property type="entry name" value="CAT-like_dom_sf"/>
</dbReference>
<comment type="similarity">
    <text evidence="1 5">Belongs to the carnitine/choline acetyltransferase family.</text>
</comment>
<name>A0A7S4AHP1_9STRA</name>
<evidence type="ECO:0000256" key="1">
    <source>
        <dbReference type="ARBA" id="ARBA00005232"/>
    </source>
</evidence>
<dbReference type="InterPro" id="IPR000542">
    <property type="entry name" value="Carn_acyl_trans"/>
</dbReference>
<evidence type="ECO:0000256" key="5">
    <source>
        <dbReference type="RuleBase" id="RU003801"/>
    </source>
</evidence>
<feature type="active site" description="Proton acceptor" evidence="4">
    <location>
        <position position="404"/>
    </location>
</feature>
<organism evidence="7">
    <name type="scientific">Pseudo-nitzschia australis</name>
    <dbReference type="NCBI Taxonomy" id="44445"/>
    <lineage>
        <taxon>Eukaryota</taxon>
        <taxon>Sar</taxon>
        <taxon>Stramenopiles</taxon>
        <taxon>Ochrophyta</taxon>
        <taxon>Bacillariophyta</taxon>
        <taxon>Bacillariophyceae</taxon>
        <taxon>Bacillariophycidae</taxon>
        <taxon>Bacillariales</taxon>
        <taxon>Bacillariaceae</taxon>
        <taxon>Pseudo-nitzschia</taxon>
    </lineage>
</organism>
<dbReference type="EMBL" id="HBIX01011286">
    <property type="protein sequence ID" value="CAE0715761.1"/>
    <property type="molecule type" value="Transcribed_RNA"/>
</dbReference>
<evidence type="ECO:0000256" key="4">
    <source>
        <dbReference type="PIRSR" id="PIRSR600542-1"/>
    </source>
</evidence>
<dbReference type="InterPro" id="IPR039551">
    <property type="entry name" value="Cho/carn_acyl_trans"/>
</dbReference>
<keyword evidence="2 5" id="KW-0808">Transferase</keyword>
<proteinExistence type="inferred from homology"/>
<evidence type="ECO:0000256" key="3">
    <source>
        <dbReference type="ARBA" id="ARBA00023315"/>
    </source>
</evidence>
<dbReference type="PROSITE" id="PS00440">
    <property type="entry name" value="ACYLTRANSF_C_2"/>
    <property type="match status" value="1"/>
</dbReference>
<evidence type="ECO:0000259" key="6">
    <source>
        <dbReference type="Pfam" id="PF00755"/>
    </source>
</evidence>
<dbReference type="GO" id="GO:0016746">
    <property type="term" value="F:acyltransferase activity"/>
    <property type="evidence" value="ECO:0007669"/>
    <property type="project" value="UniProtKB-KW"/>
</dbReference>
<dbReference type="PANTHER" id="PTHR22589">
    <property type="entry name" value="CARNITINE O-ACYLTRANSFERASE"/>
    <property type="match status" value="1"/>
</dbReference>
<evidence type="ECO:0000256" key="2">
    <source>
        <dbReference type="ARBA" id="ARBA00022679"/>
    </source>
</evidence>
<dbReference type="Pfam" id="PF00755">
    <property type="entry name" value="Carn_acyltransf"/>
    <property type="match status" value="1"/>
</dbReference>
<dbReference type="SUPFAM" id="SSF52777">
    <property type="entry name" value="CoA-dependent acyltransferases"/>
    <property type="match status" value="2"/>
</dbReference>
<reference evidence="7" key="1">
    <citation type="submission" date="2021-01" db="EMBL/GenBank/DDBJ databases">
        <authorList>
            <person name="Corre E."/>
            <person name="Pelletier E."/>
            <person name="Niang G."/>
            <person name="Scheremetjew M."/>
            <person name="Finn R."/>
            <person name="Kale V."/>
            <person name="Holt S."/>
            <person name="Cochrane G."/>
            <person name="Meng A."/>
            <person name="Brown T."/>
            <person name="Cohen L."/>
        </authorList>
    </citation>
    <scope>NUCLEOTIDE SEQUENCE</scope>
    <source>
        <strain evidence="7">10249 10 AB</strain>
    </source>
</reference>
<dbReference type="InterPro" id="IPR042231">
    <property type="entry name" value="Cho/carn_acyl_trans_2"/>
</dbReference>
<dbReference type="Gene3D" id="3.30.559.70">
    <property type="entry name" value="Choline/Carnitine o-acyltransferase, domain 2"/>
    <property type="match status" value="1"/>
</dbReference>
<feature type="domain" description="Choline/carnitine acyltransferase" evidence="6">
    <location>
        <begin position="90"/>
        <end position="680"/>
    </location>
</feature>
<gene>
    <name evidence="7" type="ORF">PAUS00366_LOCUS8513</name>
</gene>
<evidence type="ECO:0000313" key="7">
    <source>
        <dbReference type="EMBL" id="CAE0715761.1"/>
    </source>
</evidence>
<dbReference type="AlphaFoldDB" id="A0A7S4AHP1"/>
<accession>A0A7S4AHP1</accession>
<dbReference type="Gene3D" id="3.30.559.10">
    <property type="entry name" value="Chloramphenicol acetyltransferase-like domain"/>
    <property type="match status" value="1"/>
</dbReference>